<comment type="similarity">
    <text evidence="12">Belongs to the LpxC family.</text>
</comment>
<dbReference type="UniPathway" id="UPA00359">
    <property type="reaction ID" value="UER00478"/>
</dbReference>
<evidence type="ECO:0000256" key="5">
    <source>
        <dbReference type="ARBA" id="ARBA00022516"/>
    </source>
</evidence>
<evidence type="ECO:0000256" key="11">
    <source>
        <dbReference type="ARBA" id="ARBA00024535"/>
    </source>
</evidence>
<keyword evidence="5 12" id="KW-0444">Lipid biosynthesis</keyword>
<comment type="cofactor">
    <cofactor evidence="1 12">
        <name>Zn(2+)</name>
        <dbReference type="ChEBI" id="CHEBI:29105"/>
    </cofactor>
</comment>
<dbReference type="FunCoup" id="A0A0U5JEJ6">
    <property type="interactions" value="304"/>
</dbReference>
<evidence type="ECO:0000256" key="9">
    <source>
        <dbReference type="ARBA" id="ARBA00022833"/>
    </source>
</evidence>
<dbReference type="Gene3D" id="3.30.230.20">
    <property type="entry name" value="lpxc deacetylase, domain 1"/>
    <property type="match status" value="1"/>
</dbReference>
<dbReference type="GO" id="GO:0016020">
    <property type="term" value="C:membrane"/>
    <property type="evidence" value="ECO:0007669"/>
    <property type="project" value="GOC"/>
</dbReference>
<evidence type="ECO:0000256" key="4">
    <source>
        <dbReference type="ARBA" id="ARBA00012745"/>
    </source>
</evidence>
<dbReference type="KEGG" id="pnl:PNK_1971"/>
<keyword evidence="8 12" id="KW-0378">Hydrolase</keyword>
<evidence type="ECO:0000256" key="2">
    <source>
        <dbReference type="ARBA" id="ARBA00002923"/>
    </source>
</evidence>
<evidence type="ECO:0000313" key="13">
    <source>
        <dbReference type="EMBL" id="CUI17575.1"/>
    </source>
</evidence>
<dbReference type="InterPro" id="IPR004463">
    <property type="entry name" value="UDP-acyl_GlcNac_deAcase"/>
</dbReference>
<dbReference type="EC" id="3.5.1.108" evidence="4 12"/>
<dbReference type="GO" id="GO:0009245">
    <property type="term" value="P:lipid A biosynthetic process"/>
    <property type="evidence" value="ECO:0007669"/>
    <property type="project" value="UniProtKB-UniRule"/>
</dbReference>
<dbReference type="GO" id="GO:0103117">
    <property type="term" value="F:UDP-3-O-acyl-N-acetylglucosamine deacetylase activity"/>
    <property type="evidence" value="ECO:0007669"/>
    <property type="project" value="UniProtKB-UniRule"/>
</dbReference>
<dbReference type="AlphaFoldDB" id="A0A0U5JEJ6"/>
<proteinExistence type="inferred from homology"/>
<dbReference type="PANTHER" id="PTHR33694">
    <property type="entry name" value="UDP-3-O-ACYL-N-ACETYLGLUCOSAMINE DEACETYLASE 1, MITOCHONDRIAL-RELATED"/>
    <property type="match status" value="1"/>
</dbReference>
<dbReference type="STRING" id="389348.PNK_1971"/>
<feature type="binding site" evidence="12">
    <location>
        <position position="247"/>
    </location>
    <ligand>
        <name>Zn(2+)</name>
        <dbReference type="ChEBI" id="CHEBI:29105"/>
    </ligand>
</feature>
<evidence type="ECO:0000256" key="12">
    <source>
        <dbReference type="HAMAP-Rule" id="MF_00388"/>
    </source>
</evidence>
<dbReference type="Pfam" id="PF03331">
    <property type="entry name" value="LpxC"/>
    <property type="match status" value="1"/>
</dbReference>
<dbReference type="GO" id="GO:0046872">
    <property type="term" value="F:metal ion binding"/>
    <property type="evidence" value="ECO:0007669"/>
    <property type="project" value="UniProtKB-KW"/>
</dbReference>
<keyword evidence="6 12" id="KW-0441">Lipid A biosynthesis</keyword>
<dbReference type="PATRIC" id="fig|389348.3.peg.2215"/>
<organism evidence="13 14">
    <name type="scientific">Candidatus Protochlamydia naegleriophila</name>
    <dbReference type="NCBI Taxonomy" id="389348"/>
    <lineage>
        <taxon>Bacteria</taxon>
        <taxon>Pseudomonadati</taxon>
        <taxon>Chlamydiota</taxon>
        <taxon>Chlamydiia</taxon>
        <taxon>Parachlamydiales</taxon>
        <taxon>Parachlamydiaceae</taxon>
        <taxon>Candidatus Protochlamydia</taxon>
    </lineage>
</organism>
<reference evidence="14" key="1">
    <citation type="submission" date="2015-09" db="EMBL/GenBank/DDBJ databases">
        <authorList>
            <person name="Bertelli C."/>
        </authorList>
    </citation>
    <scope>NUCLEOTIDE SEQUENCE [LARGE SCALE GENOMIC DNA]</scope>
    <source>
        <strain evidence="14">KNic</strain>
    </source>
</reference>
<feature type="binding site" evidence="12">
    <location>
        <position position="251"/>
    </location>
    <ligand>
        <name>Zn(2+)</name>
        <dbReference type="ChEBI" id="CHEBI:29105"/>
    </ligand>
</feature>
<dbReference type="Proteomes" id="UP000069902">
    <property type="component" value="Chromosome cPNK"/>
</dbReference>
<comment type="pathway">
    <text evidence="3 12">Glycolipid biosynthesis; lipid IV(A) biosynthesis; lipid IV(A) from (3R)-3-hydroxytetradecanoyl-[acyl-carrier-protein] and UDP-N-acetyl-alpha-D-glucosamine: step 2/6.</text>
</comment>
<keyword evidence="7 12" id="KW-0479">Metal-binding</keyword>
<name>A0A0U5JEJ6_9BACT</name>
<dbReference type="RefSeq" id="WP_032123903.1">
    <property type="nucleotide sequence ID" value="NZ_LN879502.1"/>
</dbReference>
<comment type="catalytic activity">
    <reaction evidence="11 12">
        <text>a UDP-3-O-[(3R)-3-hydroxyacyl]-N-acetyl-alpha-D-glucosamine + H2O = a UDP-3-O-[(3R)-3-hydroxyacyl]-alpha-D-glucosamine + acetate</text>
        <dbReference type="Rhea" id="RHEA:67816"/>
        <dbReference type="ChEBI" id="CHEBI:15377"/>
        <dbReference type="ChEBI" id="CHEBI:30089"/>
        <dbReference type="ChEBI" id="CHEBI:137740"/>
        <dbReference type="ChEBI" id="CHEBI:173225"/>
        <dbReference type="EC" id="3.5.1.108"/>
    </reaction>
</comment>
<evidence type="ECO:0000256" key="10">
    <source>
        <dbReference type="ARBA" id="ARBA00023098"/>
    </source>
</evidence>
<comment type="function">
    <text evidence="2 12">Catalyzes the hydrolysis of UDP-3-O-myristoyl-N-acetylglucosamine to form UDP-3-O-myristoylglucosamine and acetate, the committed step in lipid A biosynthesis.</text>
</comment>
<dbReference type="InParanoid" id="A0A0U5JEJ6"/>
<dbReference type="NCBIfam" id="TIGR00325">
    <property type="entry name" value="lpxC"/>
    <property type="match status" value="1"/>
</dbReference>
<evidence type="ECO:0000256" key="8">
    <source>
        <dbReference type="ARBA" id="ARBA00022801"/>
    </source>
</evidence>
<evidence type="ECO:0000256" key="6">
    <source>
        <dbReference type="ARBA" id="ARBA00022556"/>
    </source>
</evidence>
<dbReference type="PANTHER" id="PTHR33694:SF1">
    <property type="entry name" value="UDP-3-O-ACYL-N-ACETYLGLUCOSAMINE DEACETYLASE 1, MITOCHONDRIAL-RELATED"/>
    <property type="match status" value="1"/>
</dbReference>
<feature type="active site" description="Proton donor" evidence="12">
    <location>
        <position position="274"/>
    </location>
</feature>
<dbReference type="HAMAP" id="MF_00388">
    <property type="entry name" value="LpxC"/>
    <property type="match status" value="1"/>
</dbReference>
<dbReference type="InterPro" id="IPR020568">
    <property type="entry name" value="Ribosomal_Su5_D2-typ_SF"/>
</dbReference>
<dbReference type="Gene3D" id="3.30.1700.10">
    <property type="entry name" value="lpxc deacetylase, domain 2"/>
    <property type="match status" value="1"/>
</dbReference>
<keyword evidence="14" id="KW-1185">Reference proteome</keyword>
<protein>
    <recommendedName>
        <fullName evidence="4 12">UDP-3-O-acyl-N-acetylglucosamine deacetylase</fullName>
        <shortName evidence="12">UDP-3-O-acyl-GlcNAc deacetylase</shortName>
        <ecNumber evidence="4 12">3.5.1.108</ecNumber>
    </recommendedName>
    <alternativeName>
        <fullName evidence="12">UDP-3-O-[R-3-hydroxymyristoyl]-N-acetylglucosamine deacetylase</fullName>
    </alternativeName>
</protein>
<keyword evidence="10 12" id="KW-0443">Lipid metabolism</keyword>
<evidence type="ECO:0000313" key="14">
    <source>
        <dbReference type="Proteomes" id="UP000069902"/>
    </source>
</evidence>
<dbReference type="EMBL" id="LN879502">
    <property type="protein sequence ID" value="CUI17575.1"/>
    <property type="molecule type" value="Genomic_DNA"/>
</dbReference>
<evidence type="ECO:0000256" key="7">
    <source>
        <dbReference type="ARBA" id="ARBA00022723"/>
    </source>
</evidence>
<dbReference type="SUPFAM" id="SSF54211">
    <property type="entry name" value="Ribosomal protein S5 domain 2-like"/>
    <property type="match status" value="2"/>
</dbReference>
<dbReference type="InterPro" id="IPR011334">
    <property type="entry name" value="UDP-acyl_GlcNac_deAcase_C"/>
</dbReference>
<evidence type="ECO:0000256" key="3">
    <source>
        <dbReference type="ARBA" id="ARBA00005002"/>
    </source>
</evidence>
<dbReference type="InterPro" id="IPR015870">
    <property type="entry name" value="UDP-acyl_N-AcGlcN_deAcase_N"/>
</dbReference>
<accession>A0A0U5JEJ6</accession>
<sequence length="293" mass="32464">MVTVNPALETIVRKQRTLKEVAAFSGIGIHTGKEVGLRFCPAKEGTGIVFKRIDLPGQPIIPATVEYVQDTSRSTTIGIKDVRIHTVEHVLSAVRAYQIDNLCIEITSIEPPVGNGSSDVFVEMIEKVGVREQEHTLPIVKIQQPVYWSEGDIHLVALPYDGYRISYTLSYPGSSFLRGQFHSLLVTDENFKTEIAPCRTFSLYKEIAALMDRGLIKGGSLDNAVVIKDDVILSKGGLFFPDEMARHKILDLIGDLSLIGFDFHAHIIAIRSGHPSNFAFAKKLLNHITMESH</sequence>
<gene>
    <name evidence="12 13" type="primary">lpxC</name>
    <name evidence="13" type="ORF">PNK_1971</name>
</gene>
<evidence type="ECO:0000256" key="1">
    <source>
        <dbReference type="ARBA" id="ARBA00001947"/>
    </source>
</evidence>
<feature type="binding site" evidence="12">
    <location>
        <position position="89"/>
    </location>
    <ligand>
        <name>Zn(2+)</name>
        <dbReference type="ChEBI" id="CHEBI:29105"/>
    </ligand>
</feature>
<keyword evidence="9 12" id="KW-0862">Zinc</keyword>